<reference evidence="5" key="1">
    <citation type="journal article" date="2019" name="Int. J. Syst. Evol. Microbiol.">
        <title>The Global Catalogue of Microorganisms (GCM) 10K type strain sequencing project: providing services to taxonomists for standard genome sequencing and annotation.</title>
        <authorList>
            <consortium name="The Broad Institute Genomics Platform"/>
            <consortium name="The Broad Institute Genome Sequencing Center for Infectious Disease"/>
            <person name="Wu L."/>
            <person name="Ma J."/>
        </authorList>
    </citation>
    <scope>NUCLEOTIDE SEQUENCE [LARGE SCALE GENOMIC DNA]</scope>
    <source>
        <strain evidence="5">JCM 15974</strain>
    </source>
</reference>
<dbReference type="InterPro" id="IPR050216">
    <property type="entry name" value="LRR_domain-containing"/>
</dbReference>
<name>A0ABP3UJ76_9FLAO</name>
<evidence type="ECO:0000313" key="5">
    <source>
        <dbReference type="Proteomes" id="UP001501758"/>
    </source>
</evidence>
<proteinExistence type="predicted"/>
<dbReference type="EMBL" id="BAAAGE010000006">
    <property type="protein sequence ID" value="GAA0732109.1"/>
    <property type="molecule type" value="Genomic_DNA"/>
</dbReference>
<dbReference type="Pfam" id="PF23598">
    <property type="entry name" value="LRR_14"/>
    <property type="match status" value="1"/>
</dbReference>
<gene>
    <name evidence="4" type="ORF">GCM10009430_44980</name>
</gene>
<dbReference type="InterPro" id="IPR032675">
    <property type="entry name" value="LRR_dom_sf"/>
</dbReference>
<dbReference type="SMART" id="SM00369">
    <property type="entry name" value="LRR_TYP"/>
    <property type="match status" value="5"/>
</dbReference>
<evidence type="ECO:0000259" key="3">
    <source>
        <dbReference type="Pfam" id="PF23598"/>
    </source>
</evidence>
<keyword evidence="2" id="KW-0677">Repeat</keyword>
<dbReference type="InterPro" id="IPR055414">
    <property type="entry name" value="LRR_R13L4/SHOC2-like"/>
</dbReference>
<keyword evidence="5" id="KW-1185">Reference proteome</keyword>
<dbReference type="PROSITE" id="PS51450">
    <property type="entry name" value="LRR"/>
    <property type="match status" value="1"/>
</dbReference>
<organism evidence="4 5">
    <name type="scientific">Aquimarina litoralis</name>
    <dbReference type="NCBI Taxonomy" id="584605"/>
    <lineage>
        <taxon>Bacteria</taxon>
        <taxon>Pseudomonadati</taxon>
        <taxon>Bacteroidota</taxon>
        <taxon>Flavobacteriia</taxon>
        <taxon>Flavobacteriales</taxon>
        <taxon>Flavobacteriaceae</taxon>
        <taxon>Aquimarina</taxon>
    </lineage>
</organism>
<comment type="caution">
    <text evidence="4">The sequence shown here is derived from an EMBL/GenBank/DDBJ whole genome shotgun (WGS) entry which is preliminary data.</text>
</comment>
<accession>A0ABP3UJ76</accession>
<keyword evidence="1" id="KW-0433">Leucine-rich repeat</keyword>
<evidence type="ECO:0000256" key="1">
    <source>
        <dbReference type="ARBA" id="ARBA00022614"/>
    </source>
</evidence>
<dbReference type="PANTHER" id="PTHR48051">
    <property type="match status" value="1"/>
</dbReference>
<dbReference type="InterPro" id="IPR001611">
    <property type="entry name" value="Leu-rich_rpt"/>
</dbReference>
<evidence type="ECO:0000256" key="2">
    <source>
        <dbReference type="ARBA" id="ARBA00022737"/>
    </source>
</evidence>
<sequence length="419" mass="48554">MFNLQYKPTLNLLIMIKPTYSNIIPKYLVLLTLLSMMSCEKEIPNVEIVENPEILFNDEISAFQTTLFSHKIGDTISVFDKKRLQNLDSLPLTYKIISYKKGYNFIINYGQIQSFRLNQEGLKDYKNIKKDSIEIIFGKADVKEELRDAYENELYATHFIYKKRNLMVSYNDNNNAIGYISLGDLPRPELLKEDMNSQERITHLNLANQNYTSVPEEIKNFSNLRALNLSNNQLTDLPNWIGDFKKLEVLDVSTNNIKYLPDTIGELTNLLDIELHTNKLRRLPDSFCKLTNISWLAIYNNELHTFPDAIGNLSKLEGIVATNNKIKDLPISMGKLSGLKTVIFKNNSLETMPESISKWINISKLDLRENPFNEAQKEEIRSMFPRKHIMFSMNPELLKNVKKDTIIKDGDTYRYIKGN</sequence>
<dbReference type="SUPFAM" id="SSF52058">
    <property type="entry name" value="L domain-like"/>
    <property type="match status" value="1"/>
</dbReference>
<dbReference type="Proteomes" id="UP001501758">
    <property type="component" value="Unassembled WGS sequence"/>
</dbReference>
<dbReference type="SMART" id="SM00364">
    <property type="entry name" value="LRR_BAC"/>
    <property type="match status" value="5"/>
</dbReference>
<dbReference type="Gene3D" id="3.80.10.10">
    <property type="entry name" value="Ribonuclease Inhibitor"/>
    <property type="match status" value="1"/>
</dbReference>
<feature type="domain" description="Disease resistance R13L4/SHOC-2-like LRR" evidence="3">
    <location>
        <begin position="207"/>
        <end position="296"/>
    </location>
</feature>
<protein>
    <recommendedName>
        <fullName evidence="3">Disease resistance R13L4/SHOC-2-like LRR domain-containing protein</fullName>
    </recommendedName>
</protein>
<dbReference type="PANTHER" id="PTHR48051:SF1">
    <property type="entry name" value="RAS SUPPRESSOR PROTEIN 1"/>
    <property type="match status" value="1"/>
</dbReference>
<evidence type="ECO:0000313" key="4">
    <source>
        <dbReference type="EMBL" id="GAA0732109.1"/>
    </source>
</evidence>
<dbReference type="InterPro" id="IPR003591">
    <property type="entry name" value="Leu-rich_rpt_typical-subtyp"/>
</dbReference>